<dbReference type="InterPro" id="IPR011022">
    <property type="entry name" value="Arrestin_C-like"/>
</dbReference>
<dbReference type="OMA" id="TMVVIYY"/>
<dbReference type="eggNOG" id="KOG3780">
    <property type="taxonomic scope" value="Eukaryota"/>
</dbReference>
<feature type="domain" description="Arrestin C-terminal-like" evidence="4">
    <location>
        <begin position="175"/>
        <end position="306"/>
    </location>
</feature>
<feature type="region of interest" description="Disordered" evidence="3">
    <location>
        <begin position="378"/>
        <end position="399"/>
    </location>
</feature>
<dbReference type="AlphaFoldDB" id="B4JF68"/>
<dbReference type="Pfam" id="PF00339">
    <property type="entry name" value="Arrestin_N"/>
    <property type="match status" value="1"/>
</dbReference>
<evidence type="ECO:0000256" key="1">
    <source>
        <dbReference type="ARBA" id="ARBA00005298"/>
    </source>
</evidence>
<dbReference type="PANTHER" id="PTHR11188:SF167">
    <property type="entry name" value="ARRESTIN C-TERMINAL-LIKE DOMAIN-CONTAINING PROTEIN-RELATED"/>
    <property type="match status" value="1"/>
</dbReference>
<dbReference type="FunCoup" id="B4JF68">
    <property type="interactions" value="113"/>
</dbReference>
<accession>B4JF68</accession>
<dbReference type="GO" id="GO:0005737">
    <property type="term" value="C:cytoplasm"/>
    <property type="evidence" value="ECO:0007669"/>
    <property type="project" value="TreeGrafter"/>
</dbReference>
<organism evidence="6">
    <name type="scientific">Drosophila grimshawi</name>
    <name type="common">Hawaiian fruit fly</name>
    <name type="synonym">Idiomyia grimshawi</name>
    <dbReference type="NCBI Taxonomy" id="7222"/>
    <lineage>
        <taxon>Eukaryota</taxon>
        <taxon>Metazoa</taxon>
        <taxon>Ecdysozoa</taxon>
        <taxon>Arthropoda</taxon>
        <taxon>Hexapoda</taxon>
        <taxon>Insecta</taxon>
        <taxon>Pterygota</taxon>
        <taxon>Neoptera</taxon>
        <taxon>Endopterygota</taxon>
        <taxon>Diptera</taxon>
        <taxon>Brachycera</taxon>
        <taxon>Muscomorpha</taxon>
        <taxon>Ephydroidea</taxon>
        <taxon>Drosophilidae</taxon>
        <taxon>Drosophila</taxon>
        <taxon>Hawaiian Drosophila</taxon>
    </lineage>
</organism>
<dbReference type="PhylomeDB" id="B4JF68"/>
<dbReference type="HOGENOM" id="CLU_039221_0_1_1"/>
<dbReference type="PANTHER" id="PTHR11188">
    <property type="entry name" value="ARRESTIN DOMAIN CONTAINING PROTEIN"/>
    <property type="match status" value="1"/>
</dbReference>
<dbReference type="Pfam" id="PF02752">
    <property type="entry name" value="Arrestin_C"/>
    <property type="match status" value="1"/>
</dbReference>
<dbReference type="Proteomes" id="UP000001070">
    <property type="component" value="Unassembled WGS sequence"/>
</dbReference>
<dbReference type="InterPro" id="IPR014756">
    <property type="entry name" value="Ig_E-set"/>
</dbReference>
<proteinExistence type="inferred from homology"/>
<dbReference type="Gene3D" id="2.60.40.640">
    <property type="match status" value="2"/>
</dbReference>
<dbReference type="GO" id="GO:0015031">
    <property type="term" value="P:protein transport"/>
    <property type="evidence" value="ECO:0007669"/>
    <property type="project" value="TreeGrafter"/>
</dbReference>
<evidence type="ECO:0000313" key="6">
    <source>
        <dbReference type="Proteomes" id="UP000001070"/>
    </source>
</evidence>
<evidence type="ECO:0000256" key="3">
    <source>
        <dbReference type="SAM" id="MobiDB-lite"/>
    </source>
</evidence>
<comment type="similarity">
    <text evidence="1">Belongs to the arrestin family.</text>
</comment>
<dbReference type="InterPro" id="IPR014752">
    <property type="entry name" value="Arrestin-like_C"/>
</dbReference>
<dbReference type="STRING" id="7222.B4JF68"/>
<sequence>MVVTCEINLKDNPFDVYYAGQLVSGSVVLNTDKQRLVNAIVLEIKGFAWTYWTENTTDFDNKTTSNSYSGHEDYIKSKVQLLQADGEIDVALEPGSYVYNFACQIPSVCPSSFEGNNGRVRYMVNVKLIRPWKFDQVFSRPFTVLKVMDLNRVGLCLNTPAYSEDQKTYNCWPCRSKPLKLQLSLPQKGFVPGQIIPVGVLATNDSHIRVEEIEATLVMMVIYYSQFSVETINERFVVSRKKGEGVTRNCKKQFTLDLPVPATPPTCFDLCRIIQIAYQIEVVTKVKGWHINDRVHIPVTIGNVPLTRQLTQQPRQSPIEVEVVAQQLDEKALVLVDDVPDEARVPVTNPWAVDSSIMPPSYEEAVHVRAYGINASKSTDSQKSYNNDRETPTSTQKTFDNENCHFIPLYSVFNMVNPAENGMKEDIDHSTWI</sequence>
<dbReference type="InParanoid" id="B4JF68"/>
<gene>
    <name evidence="5" type="primary">Dgri\GH19256</name>
    <name evidence="5" type="ORF">Dgri_GH19256</name>
</gene>
<keyword evidence="6" id="KW-1185">Reference proteome</keyword>
<evidence type="ECO:0000313" key="5">
    <source>
        <dbReference type="EMBL" id="EDV93349.1"/>
    </source>
</evidence>
<dbReference type="SUPFAM" id="SSF81296">
    <property type="entry name" value="E set domains"/>
    <property type="match status" value="2"/>
</dbReference>
<keyword evidence="2" id="KW-0716">Sensory transduction</keyword>
<protein>
    <submittedName>
        <fullName evidence="5">GH19256</fullName>
    </submittedName>
</protein>
<dbReference type="SMR" id="B4JF68"/>
<reference evidence="5 6" key="1">
    <citation type="journal article" date="2007" name="Nature">
        <title>Evolution of genes and genomes on the Drosophila phylogeny.</title>
        <authorList>
            <consortium name="Drosophila 12 Genomes Consortium"/>
            <person name="Clark A.G."/>
            <person name="Eisen M.B."/>
            <person name="Smith D.R."/>
            <person name="Bergman C.M."/>
            <person name="Oliver B."/>
            <person name="Markow T.A."/>
            <person name="Kaufman T.C."/>
            <person name="Kellis M."/>
            <person name="Gelbart W."/>
            <person name="Iyer V.N."/>
            <person name="Pollard D.A."/>
            <person name="Sackton T.B."/>
            <person name="Larracuente A.M."/>
            <person name="Singh N.D."/>
            <person name="Abad J.P."/>
            <person name="Abt D.N."/>
            <person name="Adryan B."/>
            <person name="Aguade M."/>
            <person name="Akashi H."/>
            <person name="Anderson W.W."/>
            <person name="Aquadro C.F."/>
            <person name="Ardell D.H."/>
            <person name="Arguello R."/>
            <person name="Artieri C.G."/>
            <person name="Barbash D.A."/>
            <person name="Barker D."/>
            <person name="Barsanti P."/>
            <person name="Batterham P."/>
            <person name="Batzoglou S."/>
            <person name="Begun D."/>
            <person name="Bhutkar A."/>
            <person name="Blanco E."/>
            <person name="Bosak S.A."/>
            <person name="Bradley R.K."/>
            <person name="Brand A.D."/>
            <person name="Brent M.R."/>
            <person name="Brooks A.N."/>
            <person name="Brown R.H."/>
            <person name="Butlin R.K."/>
            <person name="Caggese C."/>
            <person name="Calvi B.R."/>
            <person name="Bernardo de Carvalho A."/>
            <person name="Caspi A."/>
            <person name="Castrezana S."/>
            <person name="Celniker S.E."/>
            <person name="Chang J.L."/>
            <person name="Chapple C."/>
            <person name="Chatterji S."/>
            <person name="Chinwalla A."/>
            <person name="Civetta A."/>
            <person name="Clifton S.W."/>
            <person name="Comeron J.M."/>
            <person name="Costello J.C."/>
            <person name="Coyne J.A."/>
            <person name="Daub J."/>
            <person name="David R.G."/>
            <person name="Delcher A.L."/>
            <person name="Delehaunty K."/>
            <person name="Do C.B."/>
            <person name="Ebling H."/>
            <person name="Edwards K."/>
            <person name="Eickbush T."/>
            <person name="Evans J.D."/>
            <person name="Filipski A."/>
            <person name="Findeiss S."/>
            <person name="Freyhult E."/>
            <person name="Fulton L."/>
            <person name="Fulton R."/>
            <person name="Garcia A.C."/>
            <person name="Gardiner A."/>
            <person name="Garfield D.A."/>
            <person name="Garvin B.E."/>
            <person name="Gibson G."/>
            <person name="Gilbert D."/>
            <person name="Gnerre S."/>
            <person name="Godfrey J."/>
            <person name="Good R."/>
            <person name="Gotea V."/>
            <person name="Gravely B."/>
            <person name="Greenberg A.J."/>
            <person name="Griffiths-Jones S."/>
            <person name="Gross S."/>
            <person name="Guigo R."/>
            <person name="Gustafson E.A."/>
            <person name="Haerty W."/>
            <person name="Hahn M.W."/>
            <person name="Halligan D.L."/>
            <person name="Halpern A.L."/>
            <person name="Halter G.M."/>
            <person name="Han M.V."/>
            <person name="Heger A."/>
            <person name="Hillier L."/>
            <person name="Hinrichs A.S."/>
            <person name="Holmes I."/>
            <person name="Hoskins R.A."/>
            <person name="Hubisz M.J."/>
            <person name="Hultmark D."/>
            <person name="Huntley M.A."/>
            <person name="Jaffe D.B."/>
            <person name="Jagadeeshan S."/>
            <person name="Jeck W.R."/>
            <person name="Johnson J."/>
            <person name="Jones C.D."/>
            <person name="Jordan W.C."/>
            <person name="Karpen G.H."/>
            <person name="Kataoka E."/>
            <person name="Keightley P.D."/>
            <person name="Kheradpour P."/>
            <person name="Kirkness E.F."/>
            <person name="Koerich L.B."/>
            <person name="Kristiansen K."/>
            <person name="Kudrna D."/>
            <person name="Kulathinal R.J."/>
            <person name="Kumar S."/>
            <person name="Kwok R."/>
            <person name="Lander E."/>
            <person name="Langley C.H."/>
            <person name="Lapoint R."/>
            <person name="Lazzaro B.P."/>
            <person name="Lee S.J."/>
            <person name="Levesque L."/>
            <person name="Li R."/>
            <person name="Lin C.F."/>
            <person name="Lin M.F."/>
            <person name="Lindblad-Toh K."/>
            <person name="Llopart A."/>
            <person name="Long M."/>
            <person name="Low L."/>
            <person name="Lozovsky E."/>
            <person name="Lu J."/>
            <person name="Luo M."/>
            <person name="Machado C.A."/>
            <person name="Makalowski W."/>
            <person name="Marzo M."/>
            <person name="Matsuda M."/>
            <person name="Matzkin L."/>
            <person name="McAllister B."/>
            <person name="McBride C.S."/>
            <person name="McKernan B."/>
            <person name="McKernan K."/>
            <person name="Mendez-Lago M."/>
            <person name="Minx P."/>
            <person name="Mollenhauer M.U."/>
            <person name="Montooth K."/>
            <person name="Mount S.M."/>
            <person name="Mu X."/>
            <person name="Myers E."/>
            <person name="Negre B."/>
            <person name="Newfeld S."/>
            <person name="Nielsen R."/>
            <person name="Noor M.A."/>
            <person name="O'Grady P."/>
            <person name="Pachter L."/>
            <person name="Papaceit M."/>
            <person name="Parisi M.J."/>
            <person name="Parisi M."/>
            <person name="Parts L."/>
            <person name="Pedersen J.S."/>
            <person name="Pesole G."/>
            <person name="Phillippy A.M."/>
            <person name="Ponting C.P."/>
            <person name="Pop M."/>
            <person name="Porcelli D."/>
            <person name="Powell J.R."/>
            <person name="Prohaska S."/>
            <person name="Pruitt K."/>
            <person name="Puig M."/>
            <person name="Quesneville H."/>
            <person name="Ram K.R."/>
            <person name="Rand D."/>
            <person name="Rasmussen M.D."/>
            <person name="Reed L.K."/>
            <person name="Reenan R."/>
            <person name="Reily A."/>
            <person name="Remington K.A."/>
            <person name="Rieger T.T."/>
            <person name="Ritchie M.G."/>
            <person name="Robin C."/>
            <person name="Rogers Y.H."/>
            <person name="Rohde C."/>
            <person name="Rozas J."/>
            <person name="Rubenfield M.J."/>
            <person name="Ruiz A."/>
            <person name="Russo S."/>
            <person name="Salzberg S.L."/>
            <person name="Sanchez-Gracia A."/>
            <person name="Saranga D.J."/>
            <person name="Sato H."/>
            <person name="Schaeffer S.W."/>
            <person name="Schatz M.C."/>
            <person name="Schlenke T."/>
            <person name="Schwartz R."/>
            <person name="Segarra C."/>
            <person name="Singh R.S."/>
            <person name="Sirot L."/>
            <person name="Sirota M."/>
            <person name="Sisneros N.B."/>
            <person name="Smith C.D."/>
            <person name="Smith T.F."/>
            <person name="Spieth J."/>
            <person name="Stage D.E."/>
            <person name="Stark A."/>
            <person name="Stephan W."/>
            <person name="Strausberg R.L."/>
            <person name="Strempel S."/>
            <person name="Sturgill D."/>
            <person name="Sutton G."/>
            <person name="Sutton G.G."/>
            <person name="Tao W."/>
            <person name="Teichmann S."/>
            <person name="Tobari Y.N."/>
            <person name="Tomimura Y."/>
            <person name="Tsolas J.M."/>
            <person name="Valente V.L."/>
            <person name="Venter E."/>
            <person name="Venter J.C."/>
            <person name="Vicario S."/>
            <person name="Vieira F.G."/>
            <person name="Vilella A.J."/>
            <person name="Villasante A."/>
            <person name="Walenz B."/>
            <person name="Wang J."/>
            <person name="Wasserman M."/>
            <person name="Watts T."/>
            <person name="Wilson D."/>
            <person name="Wilson R.K."/>
            <person name="Wing R.A."/>
            <person name="Wolfner M.F."/>
            <person name="Wong A."/>
            <person name="Wong G.K."/>
            <person name="Wu C.I."/>
            <person name="Wu G."/>
            <person name="Yamamoto D."/>
            <person name="Yang H.P."/>
            <person name="Yang S.P."/>
            <person name="Yorke J.A."/>
            <person name="Yoshida K."/>
            <person name="Zdobnov E."/>
            <person name="Zhang P."/>
            <person name="Zhang Y."/>
            <person name="Zimin A.V."/>
            <person name="Baldwin J."/>
            <person name="Abdouelleil A."/>
            <person name="Abdulkadir J."/>
            <person name="Abebe A."/>
            <person name="Abera B."/>
            <person name="Abreu J."/>
            <person name="Acer S.C."/>
            <person name="Aftuck L."/>
            <person name="Alexander A."/>
            <person name="An P."/>
            <person name="Anderson E."/>
            <person name="Anderson S."/>
            <person name="Arachi H."/>
            <person name="Azer M."/>
            <person name="Bachantsang P."/>
            <person name="Barry A."/>
            <person name="Bayul T."/>
            <person name="Berlin A."/>
            <person name="Bessette D."/>
            <person name="Bloom T."/>
            <person name="Blye J."/>
            <person name="Boguslavskiy L."/>
            <person name="Bonnet C."/>
            <person name="Boukhgalter B."/>
            <person name="Bourzgui I."/>
            <person name="Brown A."/>
            <person name="Cahill P."/>
            <person name="Channer S."/>
            <person name="Cheshatsang Y."/>
            <person name="Chuda L."/>
            <person name="Citroen M."/>
            <person name="Collymore A."/>
            <person name="Cooke P."/>
            <person name="Costello M."/>
            <person name="D'Aco K."/>
            <person name="Daza R."/>
            <person name="De Haan G."/>
            <person name="DeGray S."/>
            <person name="DeMaso C."/>
            <person name="Dhargay N."/>
            <person name="Dooley K."/>
            <person name="Dooley E."/>
            <person name="Doricent M."/>
            <person name="Dorje P."/>
            <person name="Dorjee K."/>
            <person name="Dupes A."/>
            <person name="Elong R."/>
            <person name="Falk J."/>
            <person name="Farina A."/>
            <person name="Faro S."/>
            <person name="Ferguson D."/>
            <person name="Fisher S."/>
            <person name="Foley C.D."/>
            <person name="Franke A."/>
            <person name="Friedrich D."/>
            <person name="Gadbois L."/>
            <person name="Gearin G."/>
            <person name="Gearin C.R."/>
            <person name="Giannoukos G."/>
            <person name="Goode T."/>
            <person name="Graham J."/>
            <person name="Grandbois E."/>
            <person name="Grewal S."/>
            <person name="Gyaltsen K."/>
            <person name="Hafez N."/>
            <person name="Hagos B."/>
            <person name="Hall J."/>
            <person name="Henson C."/>
            <person name="Hollinger A."/>
            <person name="Honan T."/>
            <person name="Huard M.D."/>
            <person name="Hughes L."/>
            <person name="Hurhula B."/>
            <person name="Husby M.E."/>
            <person name="Kamat A."/>
            <person name="Kanga B."/>
            <person name="Kashin S."/>
            <person name="Khazanovich D."/>
            <person name="Kisner P."/>
            <person name="Lance K."/>
            <person name="Lara M."/>
            <person name="Lee W."/>
            <person name="Lennon N."/>
            <person name="Letendre F."/>
            <person name="LeVine R."/>
            <person name="Lipovsky A."/>
            <person name="Liu X."/>
            <person name="Liu J."/>
            <person name="Liu S."/>
            <person name="Lokyitsang T."/>
            <person name="Lokyitsang Y."/>
            <person name="Lubonja R."/>
            <person name="Lui A."/>
            <person name="MacDonald P."/>
            <person name="Magnisalis V."/>
            <person name="Maru K."/>
            <person name="Matthews C."/>
            <person name="McCusker W."/>
            <person name="McDonough S."/>
            <person name="Mehta T."/>
            <person name="Meldrim J."/>
            <person name="Meneus L."/>
            <person name="Mihai O."/>
            <person name="Mihalev A."/>
            <person name="Mihova T."/>
            <person name="Mittelman R."/>
            <person name="Mlenga V."/>
            <person name="Montmayeur A."/>
            <person name="Mulrain L."/>
            <person name="Navidi A."/>
            <person name="Naylor J."/>
            <person name="Negash T."/>
            <person name="Nguyen T."/>
            <person name="Nguyen N."/>
            <person name="Nicol R."/>
            <person name="Norbu C."/>
            <person name="Norbu N."/>
            <person name="Novod N."/>
            <person name="O'Neill B."/>
            <person name="Osman S."/>
            <person name="Markiewicz E."/>
            <person name="Oyono O.L."/>
            <person name="Patti C."/>
            <person name="Phunkhang P."/>
            <person name="Pierre F."/>
            <person name="Priest M."/>
            <person name="Raghuraman S."/>
            <person name="Rege F."/>
            <person name="Reyes R."/>
            <person name="Rise C."/>
            <person name="Rogov P."/>
            <person name="Ross K."/>
            <person name="Ryan E."/>
            <person name="Settipalli S."/>
            <person name="Shea T."/>
            <person name="Sherpa N."/>
            <person name="Shi L."/>
            <person name="Shih D."/>
            <person name="Sparrow T."/>
            <person name="Spaulding J."/>
            <person name="Stalker J."/>
            <person name="Stange-Thomann N."/>
            <person name="Stavropoulos S."/>
            <person name="Stone C."/>
            <person name="Strader C."/>
            <person name="Tesfaye S."/>
            <person name="Thomson T."/>
            <person name="Thoulutsang Y."/>
            <person name="Thoulutsang D."/>
            <person name="Topham K."/>
            <person name="Topping I."/>
            <person name="Tsamla T."/>
            <person name="Vassiliev H."/>
            <person name="Vo A."/>
            <person name="Wangchuk T."/>
            <person name="Wangdi T."/>
            <person name="Weiand M."/>
            <person name="Wilkinson J."/>
            <person name="Wilson A."/>
            <person name="Yadav S."/>
            <person name="Young G."/>
            <person name="Yu Q."/>
            <person name="Zembek L."/>
            <person name="Zhong D."/>
            <person name="Zimmer A."/>
            <person name="Zwirko Z."/>
            <person name="Jaffe D.B."/>
            <person name="Alvarez P."/>
            <person name="Brockman W."/>
            <person name="Butler J."/>
            <person name="Chin C."/>
            <person name="Gnerre S."/>
            <person name="Grabherr M."/>
            <person name="Kleber M."/>
            <person name="Mauceli E."/>
            <person name="MacCallum I."/>
        </authorList>
    </citation>
    <scope>NUCLEOTIDE SEQUENCE [LARGE SCALE GENOMIC DNA]</scope>
    <source>
        <strain evidence="6">Tucson 15287-2541.00</strain>
    </source>
</reference>
<evidence type="ECO:0000259" key="4">
    <source>
        <dbReference type="SMART" id="SM01017"/>
    </source>
</evidence>
<dbReference type="EMBL" id="CH916369">
    <property type="protein sequence ID" value="EDV93349.1"/>
    <property type="molecule type" value="Genomic_DNA"/>
</dbReference>
<evidence type="ECO:0000256" key="2">
    <source>
        <dbReference type="ARBA" id="ARBA00022606"/>
    </source>
</evidence>
<name>B4JF68_DROGR</name>
<dbReference type="OrthoDB" id="2333384at2759"/>
<dbReference type="InterPro" id="IPR011021">
    <property type="entry name" value="Arrestin-like_N"/>
</dbReference>
<dbReference type="InterPro" id="IPR050357">
    <property type="entry name" value="Arrestin_domain-protein"/>
</dbReference>
<dbReference type="SMART" id="SM01017">
    <property type="entry name" value="Arrestin_C"/>
    <property type="match status" value="1"/>
</dbReference>